<accession>A0A6J6VV36</accession>
<proteinExistence type="predicted"/>
<name>A0A6J6VV36_9ZZZZ</name>
<dbReference type="EMBL" id="CAFAAB010000013">
    <property type="protein sequence ID" value="CAB4776431.1"/>
    <property type="molecule type" value="Genomic_DNA"/>
</dbReference>
<sequence>MTVSKHRASTKLAVSFVLSGPRISPGWFPYVHFQWRKVLEVHFGNQPPLRTSLDSALFLMVALGVPAFQ</sequence>
<protein>
    <submittedName>
        <fullName evidence="1">Unannotated protein</fullName>
    </submittedName>
</protein>
<gene>
    <name evidence="1" type="ORF">UFOPK2958_00223</name>
</gene>
<reference evidence="1" key="1">
    <citation type="submission" date="2020-05" db="EMBL/GenBank/DDBJ databases">
        <authorList>
            <person name="Chiriac C."/>
            <person name="Salcher M."/>
            <person name="Ghai R."/>
            <person name="Kavagutti S V."/>
        </authorList>
    </citation>
    <scope>NUCLEOTIDE SEQUENCE</scope>
</reference>
<evidence type="ECO:0000313" key="1">
    <source>
        <dbReference type="EMBL" id="CAB4776431.1"/>
    </source>
</evidence>
<dbReference type="AlphaFoldDB" id="A0A6J6VV36"/>
<organism evidence="1">
    <name type="scientific">freshwater metagenome</name>
    <dbReference type="NCBI Taxonomy" id="449393"/>
    <lineage>
        <taxon>unclassified sequences</taxon>
        <taxon>metagenomes</taxon>
        <taxon>ecological metagenomes</taxon>
    </lineage>
</organism>